<accession>A0ACC3YP31</accession>
<proteinExistence type="predicted"/>
<name>A0ACC3YP31_COLTU</name>
<evidence type="ECO:0000313" key="2">
    <source>
        <dbReference type="Proteomes" id="UP000805649"/>
    </source>
</evidence>
<dbReference type="Proteomes" id="UP000805649">
    <property type="component" value="Unassembled WGS sequence"/>
</dbReference>
<dbReference type="EMBL" id="VUJX02000008">
    <property type="protein sequence ID" value="KAL0933471.1"/>
    <property type="molecule type" value="Genomic_DNA"/>
</dbReference>
<evidence type="ECO:0000313" key="1">
    <source>
        <dbReference type="EMBL" id="KAL0933471.1"/>
    </source>
</evidence>
<keyword evidence="2" id="KW-1185">Reference proteome</keyword>
<protein>
    <submittedName>
        <fullName evidence="1">DJ-1/PfpI family protein</fullName>
    </submittedName>
</protein>
<sequence>MSRLRVGALVYEYQAIDVIGILDVLNSGSKDLAKGLAFFGPVGEKVTSEAPEIEFHHIGATLDTVKVIGGLLITPTVTVDDAPEIDILIVGGPNLADFNLHSKLADYIRRHVAADKLVFANCTGSGVVALTGALDGRKATINNMEYEWARKQYPNVNWTREAKWIVDGNIWTAAGAVTGMDMVSHWMKENYGEDVFMLSARGLDFEPRDVNGVQNVISKRHDSSGKQISTHEFFYYDSY</sequence>
<comment type="caution">
    <text evidence="1">The sequence shown here is derived from an EMBL/GenBank/DDBJ whole genome shotgun (WGS) entry which is preliminary data.</text>
</comment>
<reference evidence="1 2" key="1">
    <citation type="journal article" date="2020" name="Phytopathology">
        <title>Genome Sequence Resources of Colletotrichum truncatum, C. plurivorum, C. musicola, and C. sojae: Four Species Pathogenic to Soybean (Glycine max).</title>
        <authorList>
            <person name="Rogerio F."/>
            <person name="Boufleur T.R."/>
            <person name="Ciampi-Guillardi M."/>
            <person name="Sukno S.A."/>
            <person name="Thon M.R."/>
            <person name="Massola Junior N.S."/>
            <person name="Baroncelli R."/>
        </authorList>
    </citation>
    <scope>NUCLEOTIDE SEQUENCE [LARGE SCALE GENOMIC DNA]</scope>
    <source>
        <strain evidence="1 2">CMES1059</strain>
    </source>
</reference>
<gene>
    <name evidence="1" type="ORF">CTRU02_212435</name>
</gene>
<organism evidence="1 2">
    <name type="scientific">Colletotrichum truncatum</name>
    <name type="common">Anthracnose fungus</name>
    <name type="synonym">Colletotrichum capsici</name>
    <dbReference type="NCBI Taxonomy" id="5467"/>
    <lineage>
        <taxon>Eukaryota</taxon>
        <taxon>Fungi</taxon>
        <taxon>Dikarya</taxon>
        <taxon>Ascomycota</taxon>
        <taxon>Pezizomycotina</taxon>
        <taxon>Sordariomycetes</taxon>
        <taxon>Hypocreomycetidae</taxon>
        <taxon>Glomerellales</taxon>
        <taxon>Glomerellaceae</taxon>
        <taxon>Colletotrichum</taxon>
        <taxon>Colletotrichum truncatum species complex</taxon>
    </lineage>
</organism>